<protein>
    <submittedName>
        <fullName evidence="2">Excisionase family DNA binding protein</fullName>
    </submittedName>
</protein>
<dbReference type="InterPro" id="IPR041657">
    <property type="entry name" value="HTH_17"/>
</dbReference>
<name>A0A2T4YZ17_9BACL</name>
<dbReference type="NCBIfam" id="TIGR01764">
    <property type="entry name" value="excise"/>
    <property type="match status" value="1"/>
</dbReference>
<dbReference type="Pfam" id="PF12728">
    <property type="entry name" value="HTH_17"/>
    <property type="match status" value="1"/>
</dbReference>
<dbReference type="OrthoDB" id="515428at2"/>
<gene>
    <name evidence="2" type="ORF">C8J48_3742</name>
</gene>
<dbReference type="EMBL" id="PZZP01000006">
    <property type="protein sequence ID" value="PTM52195.1"/>
    <property type="molecule type" value="Genomic_DNA"/>
</dbReference>
<dbReference type="GO" id="GO:0003677">
    <property type="term" value="F:DNA binding"/>
    <property type="evidence" value="ECO:0007669"/>
    <property type="project" value="InterPro"/>
</dbReference>
<dbReference type="InterPro" id="IPR009061">
    <property type="entry name" value="DNA-bd_dom_put_sf"/>
</dbReference>
<sequence>MNYYTPEEVAEKLKIKNTETIRRYLRRGKLRGAKLGKHWRISEKQLEEFFERQSEESQTIAGKN</sequence>
<dbReference type="InterPro" id="IPR010093">
    <property type="entry name" value="SinI_DNA-bd"/>
</dbReference>
<feature type="domain" description="Helix-turn-helix" evidence="1">
    <location>
        <begin position="3"/>
        <end position="54"/>
    </location>
</feature>
<evidence type="ECO:0000313" key="3">
    <source>
        <dbReference type="Proteomes" id="UP000241639"/>
    </source>
</evidence>
<organism evidence="2 3">
    <name type="scientific">Desmospora activa DSM 45169</name>
    <dbReference type="NCBI Taxonomy" id="1121389"/>
    <lineage>
        <taxon>Bacteria</taxon>
        <taxon>Bacillati</taxon>
        <taxon>Bacillota</taxon>
        <taxon>Bacilli</taxon>
        <taxon>Bacillales</taxon>
        <taxon>Thermoactinomycetaceae</taxon>
        <taxon>Desmospora</taxon>
    </lineage>
</organism>
<comment type="caution">
    <text evidence="2">The sequence shown here is derived from an EMBL/GenBank/DDBJ whole genome shotgun (WGS) entry which is preliminary data.</text>
</comment>
<dbReference type="Proteomes" id="UP000241639">
    <property type="component" value="Unassembled WGS sequence"/>
</dbReference>
<evidence type="ECO:0000259" key="1">
    <source>
        <dbReference type="Pfam" id="PF12728"/>
    </source>
</evidence>
<reference evidence="2 3" key="1">
    <citation type="submission" date="2018-04" db="EMBL/GenBank/DDBJ databases">
        <title>Genomic Encyclopedia of Archaeal and Bacterial Type Strains, Phase II (KMG-II): from individual species to whole genera.</title>
        <authorList>
            <person name="Goeker M."/>
        </authorList>
    </citation>
    <scope>NUCLEOTIDE SEQUENCE [LARGE SCALE GENOMIC DNA]</scope>
    <source>
        <strain evidence="2 3">DSM 45169</strain>
    </source>
</reference>
<keyword evidence="3" id="KW-1185">Reference proteome</keyword>
<dbReference type="AlphaFoldDB" id="A0A2T4YZ17"/>
<dbReference type="RefSeq" id="WP_107728694.1">
    <property type="nucleotide sequence ID" value="NZ_PZZP01000006.1"/>
</dbReference>
<accession>A0A2T4YZ17</accession>
<dbReference type="SUPFAM" id="SSF46955">
    <property type="entry name" value="Putative DNA-binding domain"/>
    <property type="match status" value="1"/>
</dbReference>
<evidence type="ECO:0000313" key="2">
    <source>
        <dbReference type="EMBL" id="PTM52195.1"/>
    </source>
</evidence>
<proteinExistence type="predicted"/>